<keyword evidence="1" id="KW-1133">Transmembrane helix</keyword>
<dbReference type="Proteomes" id="UP001517247">
    <property type="component" value="Unassembled WGS sequence"/>
</dbReference>
<keyword evidence="1" id="KW-0472">Membrane</keyword>
<proteinExistence type="predicted"/>
<keyword evidence="1" id="KW-0812">Transmembrane</keyword>
<organism evidence="2 3">
    <name type="scientific">Pedobacter ureilyticus</name>
    <dbReference type="NCBI Taxonomy" id="1393051"/>
    <lineage>
        <taxon>Bacteria</taxon>
        <taxon>Pseudomonadati</taxon>
        <taxon>Bacteroidota</taxon>
        <taxon>Sphingobacteriia</taxon>
        <taxon>Sphingobacteriales</taxon>
        <taxon>Sphingobacteriaceae</taxon>
        <taxon>Pedobacter</taxon>
    </lineage>
</organism>
<reference evidence="2 3" key="1">
    <citation type="submission" date="2024-12" db="EMBL/GenBank/DDBJ databases">
        <authorList>
            <person name="Hu S."/>
        </authorList>
    </citation>
    <scope>NUCLEOTIDE SEQUENCE [LARGE SCALE GENOMIC DNA]</scope>
    <source>
        <strain evidence="2 3">THG-T11</strain>
    </source>
</reference>
<name>A0ABW9JBV9_9SPHI</name>
<comment type="caution">
    <text evidence="2">The sequence shown here is derived from an EMBL/GenBank/DDBJ whole genome shotgun (WGS) entry which is preliminary data.</text>
</comment>
<dbReference type="EMBL" id="SSHJ02000007">
    <property type="protein sequence ID" value="MFN0256752.1"/>
    <property type="molecule type" value="Genomic_DNA"/>
</dbReference>
<sequence length="71" mass="8081">MKSGKKGISSAWRRLMAERLAVAIESRQRQLADWLNDRCRRLAPGNLKWLLFGFLFVVAVYLASLVIGAFN</sequence>
<accession>A0ABW9JBV9</accession>
<gene>
    <name evidence="2" type="ORF">E6A44_014275</name>
</gene>
<evidence type="ECO:0000256" key="1">
    <source>
        <dbReference type="SAM" id="Phobius"/>
    </source>
</evidence>
<evidence type="ECO:0000313" key="2">
    <source>
        <dbReference type="EMBL" id="MFN0256752.1"/>
    </source>
</evidence>
<protein>
    <submittedName>
        <fullName evidence="2">Uncharacterized protein</fullName>
    </submittedName>
</protein>
<evidence type="ECO:0000313" key="3">
    <source>
        <dbReference type="Proteomes" id="UP001517247"/>
    </source>
</evidence>
<dbReference type="RefSeq" id="WP_138723838.1">
    <property type="nucleotide sequence ID" value="NZ_SSHJ02000007.1"/>
</dbReference>
<keyword evidence="3" id="KW-1185">Reference proteome</keyword>
<feature type="transmembrane region" description="Helical" evidence="1">
    <location>
        <begin position="49"/>
        <end position="70"/>
    </location>
</feature>